<dbReference type="InterPro" id="IPR050951">
    <property type="entry name" value="Retrovirus_Pol_polyprotein"/>
</dbReference>
<dbReference type="Gene3D" id="3.30.420.10">
    <property type="entry name" value="Ribonuclease H-like superfamily/Ribonuclease H"/>
    <property type="match status" value="1"/>
</dbReference>
<keyword evidence="4" id="KW-1185">Reference proteome</keyword>
<evidence type="ECO:0000259" key="2">
    <source>
        <dbReference type="PROSITE" id="PS50994"/>
    </source>
</evidence>
<reference evidence="3 4" key="1">
    <citation type="submission" date="2018-04" db="EMBL/GenBank/DDBJ databases">
        <authorList>
            <person name="Zhang X."/>
            <person name="Yuan J."/>
            <person name="Li F."/>
            <person name="Xiang J."/>
        </authorList>
    </citation>
    <scope>NUCLEOTIDE SEQUENCE [LARGE SCALE GENOMIC DNA]</scope>
    <source>
        <tissue evidence="3">Muscle</tissue>
    </source>
</reference>
<comment type="caution">
    <text evidence="3">The sequence shown here is derived from an EMBL/GenBank/DDBJ whole genome shotgun (WGS) entry which is preliminary data.</text>
</comment>
<evidence type="ECO:0000313" key="4">
    <source>
        <dbReference type="Proteomes" id="UP000283509"/>
    </source>
</evidence>
<dbReference type="GO" id="GO:0015074">
    <property type="term" value="P:DNA integration"/>
    <property type="evidence" value="ECO:0007669"/>
    <property type="project" value="InterPro"/>
</dbReference>
<evidence type="ECO:0000313" key="3">
    <source>
        <dbReference type="EMBL" id="ROT77158.1"/>
    </source>
</evidence>
<feature type="compositionally biased region" description="Polar residues" evidence="1">
    <location>
        <begin position="19"/>
        <end position="30"/>
    </location>
</feature>
<dbReference type="PROSITE" id="PS50994">
    <property type="entry name" value="INTEGRASE"/>
    <property type="match status" value="1"/>
</dbReference>
<dbReference type="OrthoDB" id="6372761at2759"/>
<dbReference type="AlphaFoldDB" id="A0A3R7P6Y4"/>
<feature type="region of interest" description="Disordered" evidence="1">
    <location>
        <begin position="12"/>
        <end position="33"/>
    </location>
</feature>
<dbReference type="InterPro" id="IPR001584">
    <property type="entry name" value="Integrase_cat-core"/>
</dbReference>
<dbReference type="STRING" id="6689.A0A3R7P6Y4"/>
<proteinExistence type="predicted"/>
<dbReference type="InterPro" id="IPR012337">
    <property type="entry name" value="RNaseH-like_sf"/>
</dbReference>
<dbReference type="SUPFAM" id="SSF53098">
    <property type="entry name" value="Ribonuclease H-like"/>
    <property type="match status" value="1"/>
</dbReference>
<feature type="domain" description="Integrase catalytic" evidence="2">
    <location>
        <begin position="132"/>
        <end position="221"/>
    </location>
</feature>
<dbReference type="GO" id="GO:0003676">
    <property type="term" value="F:nucleic acid binding"/>
    <property type="evidence" value="ECO:0007669"/>
    <property type="project" value="InterPro"/>
</dbReference>
<reference evidence="3 4" key="2">
    <citation type="submission" date="2019-01" db="EMBL/GenBank/DDBJ databases">
        <title>The decoding of complex shrimp genome reveals the adaptation for benthos swimmer, frequently molting mechanism and breeding impact on genome.</title>
        <authorList>
            <person name="Sun Y."/>
            <person name="Gao Y."/>
            <person name="Yu Y."/>
        </authorList>
    </citation>
    <scope>NUCLEOTIDE SEQUENCE [LARGE SCALE GENOMIC DNA]</scope>
    <source>
        <tissue evidence="3">Muscle</tissue>
    </source>
</reference>
<dbReference type="PANTHER" id="PTHR37984">
    <property type="entry name" value="PROTEIN CBG26694"/>
    <property type="match status" value="1"/>
</dbReference>
<accession>A0A3R7P6Y4</accession>
<organism evidence="3 4">
    <name type="scientific">Penaeus vannamei</name>
    <name type="common">Whiteleg shrimp</name>
    <name type="synonym">Litopenaeus vannamei</name>
    <dbReference type="NCBI Taxonomy" id="6689"/>
    <lineage>
        <taxon>Eukaryota</taxon>
        <taxon>Metazoa</taxon>
        <taxon>Ecdysozoa</taxon>
        <taxon>Arthropoda</taxon>
        <taxon>Crustacea</taxon>
        <taxon>Multicrustacea</taxon>
        <taxon>Malacostraca</taxon>
        <taxon>Eumalacostraca</taxon>
        <taxon>Eucarida</taxon>
        <taxon>Decapoda</taxon>
        <taxon>Dendrobranchiata</taxon>
        <taxon>Penaeoidea</taxon>
        <taxon>Penaeidae</taxon>
        <taxon>Penaeus</taxon>
    </lineage>
</organism>
<gene>
    <name evidence="3" type="ORF">C7M84_004187</name>
</gene>
<sequence>MAEDYALIHRNVEGPKSTVKPQPTPLTEGSVSLVGDESGEKPIVILRDTAALQSLLLEGVLPLAGKTSDASVVIAGIECGHLIAPLHKLAEEDVGMFPACAVTRSMREARRVGHDPPTVARASQCVRNKDKSDQGSNFLSKAFQAAMRRMGVRHQVSSAYHPESQGALERFHQTLKNMVRIYCHETDDQWDEMVPLLLFAARECVQDTLGFSPFELVFGHESM</sequence>
<name>A0A3R7P6Y4_PENVA</name>
<dbReference type="EMBL" id="QCYY01001562">
    <property type="protein sequence ID" value="ROT77158.1"/>
    <property type="molecule type" value="Genomic_DNA"/>
</dbReference>
<protein>
    <recommendedName>
        <fullName evidence="2">Integrase catalytic domain-containing protein</fullName>
    </recommendedName>
</protein>
<dbReference type="PANTHER" id="PTHR37984:SF15">
    <property type="entry name" value="INTEGRASE CATALYTIC DOMAIN-CONTAINING PROTEIN"/>
    <property type="match status" value="1"/>
</dbReference>
<dbReference type="InterPro" id="IPR036397">
    <property type="entry name" value="RNaseH_sf"/>
</dbReference>
<dbReference type="Proteomes" id="UP000283509">
    <property type="component" value="Unassembled WGS sequence"/>
</dbReference>
<evidence type="ECO:0000256" key="1">
    <source>
        <dbReference type="SAM" id="MobiDB-lite"/>
    </source>
</evidence>